<sequence length="130" mass="14688">MCRCLKGFKPPAENSDLKQSGCVDLCNPNPCKHGKCEIMGDIYGCKCDDGYTGFDCNEVILNTAGKSGMKVALIILSVLVVPLILLSVFMIYQYRSLKKKTLNSSYFDDQSSTINLQPMRRKEPYEYIRR</sequence>
<feature type="disulfide bond" evidence="1">
    <location>
        <begin position="26"/>
        <end position="36"/>
    </location>
</feature>
<dbReference type="AlphaFoldDB" id="A0A4Y2KML1"/>
<keyword evidence="1" id="KW-1015">Disulfide bond</keyword>
<dbReference type="InterPro" id="IPR000742">
    <property type="entry name" value="EGF"/>
</dbReference>
<evidence type="ECO:0000313" key="5">
    <source>
        <dbReference type="Proteomes" id="UP000499080"/>
    </source>
</evidence>
<dbReference type="PROSITE" id="PS50026">
    <property type="entry name" value="EGF_3"/>
    <property type="match status" value="1"/>
</dbReference>
<feature type="domain" description="EGF-like" evidence="3">
    <location>
        <begin position="23"/>
        <end position="57"/>
    </location>
</feature>
<evidence type="ECO:0000256" key="2">
    <source>
        <dbReference type="SAM" id="Phobius"/>
    </source>
</evidence>
<reference evidence="4 5" key="1">
    <citation type="journal article" date="2019" name="Sci. Rep.">
        <title>Orb-weaving spider Araneus ventricosus genome elucidates the spidroin gene catalogue.</title>
        <authorList>
            <person name="Kono N."/>
            <person name="Nakamura H."/>
            <person name="Ohtoshi R."/>
            <person name="Moran D.A.P."/>
            <person name="Shinohara A."/>
            <person name="Yoshida Y."/>
            <person name="Fujiwara M."/>
            <person name="Mori M."/>
            <person name="Tomita M."/>
            <person name="Arakawa K."/>
        </authorList>
    </citation>
    <scope>NUCLEOTIDE SEQUENCE [LARGE SCALE GENOMIC DNA]</scope>
</reference>
<name>A0A4Y2KML1_ARAVE</name>
<gene>
    <name evidence="4" type="ORF">AVEN_89729_1</name>
</gene>
<dbReference type="Proteomes" id="UP000499080">
    <property type="component" value="Unassembled WGS sequence"/>
</dbReference>
<keyword evidence="2" id="KW-0472">Membrane</keyword>
<comment type="caution">
    <text evidence="1">Lacks conserved residue(s) required for the propagation of feature annotation.</text>
</comment>
<evidence type="ECO:0000259" key="3">
    <source>
        <dbReference type="PROSITE" id="PS50026"/>
    </source>
</evidence>
<dbReference type="OrthoDB" id="6432513at2759"/>
<proteinExistence type="predicted"/>
<organism evidence="4 5">
    <name type="scientific">Araneus ventricosus</name>
    <name type="common">Orbweaver spider</name>
    <name type="synonym">Epeira ventricosa</name>
    <dbReference type="NCBI Taxonomy" id="182803"/>
    <lineage>
        <taxon>Eukaryota</taxon>
        <taxon>Metazoa</taxon>
        <taxon>Ecdysozoa</taxon>
        <taxon>Arthropoda</taxon>
        <taxon>Chelicerata</taxon>
        <taxon>Arachnida</taxon>
        <taxon>Araneae</taxon>
        <taxon>Araneomorphae</taxon>
        <taxon>Entelegynae</taxon>
        <taxon>Araneoidea</taxon>
        <taxon>Araneidae</taxon>
        <taxon>Araneus</taxon>
    </lineage>
</organism>
<keyword evidence="2" id="KW-1133">Transmembrane helix</keyword>
<comment type="caution">
    <text evidence="4">The sequence shown here is derived from an EMBL/GenBank/DDBJ whole genome shotgun (WGS) entry which is preliminary data.</text>
</comment>
<protein>
    <recommendedName>
        <fullName evidence="3">EGF-like domain-containing protein</fullName>
    </recommendedName>
</protein>
<dbReference type="PROSITE" id="PS00022">
    <property type="entry name" value="EGF_1"/>
    <property type="match status" value="1"/>
</dbReference>
<evidence type="ECO:0000256" key="1">
    <source>
        <dbReference type="PROSITE-ProRule" id="PRU00076"/>
    </source>
</evidence>
<dbReference type="SUPFAM" id="SSF57196">
    <property type="entry name" value="EGF/Laminin"/>
    <property type="match status" value="1"/>
</dbReference>
<dbReference type="Gene3D" id="2.10.25.10">
    <property type="entry name" value="Laminin"/>
    <property type="match status" value="1"/>
</dbReference>
<feature type="disulfide bond" evidence="1">
    <location>
        <begin position="47"/>
        <end position="56"/>
    </location>
</feature>
<accession>A0A4Y2KML1</accession>
<keyword evidence="5" id="KW-1185">Reference proteome</keyword>
<keyword evidence="2" id="KW-0812">Transmembrane</keyword>
<evidence type="ECO:0000313" key="4">
    <source>
        <dbReference type="EMBL" id="GBN03478.1"/>
    </source>
</evidence>
<feature type="transmembrane region" description="Helical" evidence="2">
    <location>
        <begin position="71"/>
        <end position="92"/>
    </location>
</feature>
<dbReference type="PROSITE" id="PS01186">
    <property type="entry name" value="EGF_2"/>
    <property type="match status" value="1"/>
</dbReference>
<dbReference type="EMBL" id="BGPR01004801">
    <property type="protein sequence ID" value="GBN03478.1"/>
    <property type="molecule type" value="Genomic_DNA"/>
</dbReference>
<keyword evidence="1" id="KW-0245">EGF-like domain</keyword>